<dbReference type="GO" id="GO:0015288">
    <property type="term" value="F:porin activity"/>
    <property type="evidence" value="ECO:0007669"/>
    <property type="project" value="TreeGrafter"/>
</dbReference>
<keyword evidence="4" id="KW-1134">Transmembrane beta strand</keyword>
<dbReference type="EMBL" id="QANS01000001">
    <property type="protein sequence ID" value="PTU32793.1"/>
    <property type="molecule type" value="Genomic_DNA"/>
</dbReference>
<keyword evidence="7" id="KW-0998">Cell outer membrane</keyword>
<dbReference type="Gene3D" id="1.20.1600.10">
    <property type="entry name" value="Outer membrane efflux proteins (OEP)"/>
    <property type="match status" value="1"/>
</dbReference>
<dbReference type="InterPro" id="IPR010130">
    <property type="entry name" value="T1SS_OMP_TolC"/>
</dbReference>
<dbReference type="PANTHER" id="PTHR30026">
    <property type="entry name" value="OUTER MEMBRANE PROTEIN TOLC"/>
    <property type="match status" value="1"/>
</dbReference>
<keyword evidence="9" id="KW-0732">Signal</keyword>
<evidence type="ECO:0000256" key="1">
    <source>
        <dbReference type="ARBA" id="ARBA00004442"/>
    </source>
</evidence>
<evidence type="ECO:0000313" key="10">
    <source>
        <dbReference type="EMBL" id="PTU32793.1"/>
    </source>
</evidence>
<name>A0A2T5MJN4_9GAMM</name>
<comment type="similarity">
    <text evidence="2">Belongs to the outer membrane factor (OMF) (TC 1.B.17) family.</text>
</comment>
<evidence type="ECO:0000256" key="3">
    <source>
        <dbReference type="ARBA" id="ARBA00022448"/>
    </source>
</evidence>
<keyword evidence="8" id="KW-0175">Coiled coil</keyword>
<evidence type="ECO:0000256" key="9">
    <source>
        <dbReference type="SAM" id="SignalP"/>
    </source>
</evidence>
<accession>A0A2T5MJN4</accession>
<reference evidence="10 11" key="1">
    <citation type="submission" date="2018-04" db="EMBL/GenBank/DDBJ databases">
        <title>Novel species isolated from glacier.</title>
        <authorList>
            <person name="Liu Q."/>
            <person name="Xin Y.-H."/>
        </authorList>
    </citation>
    <scope>NUCLEOTIDE SEQUENCE [LARGE SCALE GENOMIC DNA]</scope>
    <source>
        <strain evidence="10 11">GT1R17</strain>
    </source>
</reference>
<feature type="signal peptide" evidence="9">
    <location>
        <begin position="1"/>
        <end position="20"/>
    </location>
</feature>
<dbReference type="GO" id="GO:0009279">
    <property type="term" value="C:cell outer membrane"/>
    <property type="evidence" value="ECO:0007669"/>
    <property type="project" value="UniProtKB-SubCell"/>
</dbReference>
<gene>
    <name evidence="10" type="ORF">CJD38_01360</name>
</gene>
<sequence>MRLKALLLCAAVSLPGAASANELLRVYELAQQNDMQFQAAAAQRDAAIEAKPQARAAFLPQITGGYVRGKTFQNSKYANPAFQTAPENQKFITDGLQATLNQTIFNWQYFEQLRQSDDQVALAAASYNAAQQNLVLRVASAYFDVLSANDSLRTSQSEKKALERQLDQAKQRFDVGLAAITDVQDSQARYDLTLASLISAEQTLANNKEALAVITGENMTKLTTLQDEFLLPPPAPENVDSWVASAKQGNFDLLTAQLQADISKRGIDVAWAKHLPTVGLMAQYSDGEQGGLFGAQQTTKEVQLQLTVPIFSGGATQSGVRQAKATHAQYKAMYEGQKRVTEQQTRNAYLGVIAGALRVKALKQAVTSNTTALSASETGMQVGTRTSVDVLNAEQLLYMSQRDYYKSRYEYLLSFLRLKAAAGTLSVQDLSVIDNLIVAAQ</sequence>
<dbReference type="Pfam" id="PF02321">
    <property type="entry name" value="OEP"/>
    <property type="match status" value="2"/>
</dbReference>
<dbReference type="PANTHER" id="PTHR30026:SF20">
    <property type="entry name" value="OUTER MEMBRANE PROTEIN TOLC"/>
    <property type="match status" value="1"/>
</dbReference>
<dbReference type="AlphaFoldDB" id="A0A2T5MJN4"/>
<proteinExistence type="inferred from homology"/>
<evidence type="ECO:0000256" key="8">
    <source>
        <dbReference type="SAM" id="Coils"/>
    </source>
</evidence>
<keyword evidence="3" id="KW-0813">Transport</keyword>
<dbReference type="InterPro" id="IPR051906">
    <property type="entry name" value="TolC-like"/>
</dbReference>
<keyword evidence="5" id="KW-0812">Transmembrane</keyword>
<evidence type="ECO:0000256" key="5">
    <source>
        <dbReference type="ARBA" id="ARBA00022692"/>
    </source>
</evidence>
<evidence type="ECO:0000256" key="6">
    <source>
        <dbReference type="ARBA" id="ARBA00023136"/>
    </source>
</evidence>
<feature type="chain" id="PRO_5015580388" description="Type I secretion protein TolC" evidence="9">
    <location>
        <begin position="21"/>
        <end position="441"/>
    </location>
</feature>
<organism evidence="10 11">
    <name type="scientific">Stenotrophobium rhamnosiphilum</name>
    <dbReference type="NCBI Taxonomy" id="2029166"/>
    <lineage>
        <taxon>Bacteria</taxon>
        <taxon>Pseudomonadati</taxon>
        <taxon>Pseudomonadota</taxon>
        <taxon>Gammaproteobacteria</taxon>
        <taxon>Nevskiales</taxon>
        <taxon>Nevskiaceae</taxon>
        <taxon>Stenotrophobium</taxon>
    </lineage>
</organism>
<keyword evidence="6" id="KW-0472">Membrane</keyword>
<feature type="coiled-coil region" evidence="8">
    <location>
        <begin position="145"/>
        <end position="172"/>
    </location>
</feature>
<dbReference type="NCBIfam" id="TIGR01844">
    <property type="entry name" value="type_I_sec_TolC"/>
    <property type="match status" value="1"/>
</dbReference>
<dbReference type="GO" id="GO:0015562">
    <property type="term" value="F:efflux transmembrane transporter activity"/>
    <property type="evidence" value="ECO:0007669"/>
    <property type="project" value="InterPro"/>
</dbReference>
<comment type="subcellular location">
    <subcellularLocation>
        <location evidence="1">Cell outer membrane</location>
    </subcellularLocation>
</comment>
<dbReference type="SUPFAM" id="SSF56954">
    <property type="entry name" value="Outer membrane efflux proteins (OEP)"/>
    <property type="match status" value="1"/>
</dbReference>
<keyword evidence="11" id="KW-1185">Reference proteome</keyword>
<evidence type="ECO:0000256" key="4">
    <source>
        <dbReference type="ARBA" id="ARBA00022452"/>
    </source>
</evidence>
<dbReference type="OrthoDB" id="9813458at2"/>
<evidence type="ECO:0008006" key="12">
    <source>
        <dbReference type="Google" id="ProtNLM"/>
    </source>
</evidence>
<dbReference type="InterPro" id="IPR003423">
    <property type="entry name" value="OMP_efflux"/>
</dbReference>
<dbReference type="Proteomes" id="UP000244248">
    <property type="component" value="Unassembled WGS sequence"/>
</dbReference>
<evidence type="ECO:0000313" key="11">
    <source>
        <dbReference type="Proteomes" id="UP000244248"/>
    </source>
</evidence>
<protein>
    <recommendedName>
        <fullName evidence="12">Type I secretion protein TolC</fullName>
    </recommendedName>
</protein>
<dbReference type="RefSeq" id="WP_107938501.1">
    <property type="nucleotide sequence ID" value="NZ_QANS01000001.1"/>
</dbReference>
<evidence type="ECO:0000256" key="7">
    <source>
        <dbReference type="ARBA" id="ARBA00023237"/>
    </source>
</evidence>
<evidence type="ECO:0000256" key="2">
    <source>
        <dbReference type="ARBA" id="ARBA00007613"/>
    </source>
</evidence>
<dbReference type="GO" id="GO:1990281">
    <property type="term" value="C:efflux pump complex"/>
    <property type="evidence" value="ECO:0007669"/>
    <property type="project" value="TreeGrafter"/>
</dbReference>
<comment type="caution">
    <text evidence="10">The sequence shown here is derived from an EMBL/GenBank/DDBJ whole genome shotgun (WGS) entry which is preliminary data.</text>
</comment>